<protein>
    <submittedName>
        <fullName evidence="7">Heme NO-binding domain-containing protein</fullName>
    </submittedName>
</protein>
<dbReference type="InterPro" id="IPR038158">
    <property type="entry name" value="H-NOX_domain_sf"/>
</dbReference>
<dbReference type="Gene3D" id="1.10.287.950">
    <property type="entry name" value="Methyl-accepting chemotaxis protein"/>
    <property type="match status" value="1"/>
</dbReference>
<dbReference type="InterPro" id="IPR024096">
    <property type="entry name" value="NO_sig/Golgi_transp_ligand-bd"/>
</dbReference>
<keyword evidence="5" id="KW-1133">Transmembrane helix</keyword>
<organism evidence="7 8">
    <name type="scientific">Selenomonas dianae</name>
    <dbReference type="NCBI Taxonomy" id="135079"/>
    <lineage>
        <taxon>Bacteria</taxon>
        <taxon>Bacillati</taxon>
        <taxon>Bacillota</taxon>
        <taxon>Negativicutes</taxon>
        <taxon>Selenomonadales</taxon>
        <taxon>Selenomonadaceae</taxon>
        <taxon>Selenomonas</taxon>
    </lineage>
</organism>
<dbReference type="PANTHER" id="PTHR32089">
    <property type="entry name" value="METHYL-ACCEPTING CHEMOTAXIS PROTEIN MCPB"/>
    <property type="match status" value="1"/>
</dbReference>
<gene>
    <name evidence="7" type="ORF">GCM10008919_19960</name>
</gene>
<dbReference type="InterPro" id="IPR011644">
    <property type="entry name" value="Heme_NO-bd"/>
</dbReference>
<feature type="domain" description="Methyl-accepting transducer" evidence="6">
    <location>
        <begin position="311"/>
        <end position="568"/>
    </location>
</feature>
<evidence type="ECO:0000256" key="5">
    <source>
        <dbReference type="SAM" id="Phobius"/>
    </source>
</evidence>
<feature type="transmembrane region" description="Helical" evidence="5">
    <location>
        <begin position="189"/>
        <end position="213"/>
    </location>
</feature>
<feature type="coiled-coil region" evidence="4">
    <location>
        <begin position="484"/>
        <end position="546"/>
    </location>
</feature>
<accession>A0ABN0TAK2</accession>
<keyword evidence="4" id="KW-0175">Coiled coil</keyword>
<evidence type="ECO:0000256" key="2">
    <source>
        <dbReference type="ARBA" id="ARBA00029447"/>
    </source>
</evidence>
<dbReference type="EMBL" id="BAAACR010000013">
    <property type="protein sequence ID" value="GAA0216671.1"/>
    <property type="molecule type" value="Genomic_DNA"/>
</dbReference>
<feature type="transmembrane region" description="Helical" evidence="5">
    <location>
        <begin position="225"/>
        <end position="243"/>
    </location>
</feature>
<evidence type="ECO:0000259" key="6">
    <source>
        <dbReference type="PROSITE" id="PS50111"/>
    </source>
</evidence>
<evidence type="ECO:0000313" key="8">
    <source>
        <dbReference type="Proteomes" id="UP001500399"/>
    </source>
</evidence>
<evidence type="ECO:0000256" key="4">
    <source>
        <dbReference type="SAM" id="Coils"/>
    </source>
</evidence>
<dbReference type="PANTHER" id="PTHR32089:SF112">
    <property type="entry name" value="LYSOZYME-LIKE PROTEIN-RELATED"/>
    <property type="match status" value="1"/>
</dbReference>
<comment type="caution">
    <text evidence="7">The sequence shown here is derived from an EMBL/GenBank/DDBJ whole genome shotgun (WGS) entry which is preliminary data.</text>
</comment>
<dbReference type="RefSeq" id="WP_304986548.1">
    <property type="nucleotide sequence ID" value="NZ_BAAACR010000013.1"/>
</dbReference>
<dbReference type="SUPFAM" id="SSF58104">
    <property type="entry name" value="Methyl-accepting chemotaxis protein (MCP) signaling domain"/>
    <property type="match status" value="1"/>
</dbReference>
<keyword evidence="5" id="KW-0812">Transmembrane</keyword>
<reference evidence="7 8" key="1">
    <citation type="journal article" date="2019" name="Int. J. Syst. Evol. Microbiol.">
        <title>The Global Catalogue of Microorganisms (GCM) 10K type strain sequencing project: providing services to taxonomists for standard genome sequencing and annotation.</title>
        <authorList>
            <consortium name="The Broad Institute Genomics Platform"/>
            <consortium name="The Broad Institute Genome Sequencing Center for Infectious Disease"/>
            <person name="Wu L."/>
            <person name="Ma J."/>
        </authorList>
    </citation>
    <scope>NUCLEOTIDE SEQUENCE [LARGE SCALE GENOMIC DNA]</scope>
    <source>
        <strain evidence="7 8">JCM 8542</strain>
    </source>
</reference>
<keyword evidence="5" id="KW-0472">Membrane</keyword>
<evidence type="ECO:0000256" key="1">
    <source>
        <dbReference type="ARBA" id="ARBA00023224"/>
    </source>
</evidence>
<proteinExistence type="inferred from homology"/>
<evidence type="ECO:0000256" key="3">
    <source>
        <dbReference type="PROSITE-ProRule" id="PRU00284"/>
    </source>
</evidence>
<comment type="similarity">
    <text evidence="2">Belongs to the methyl-accepting chemotaxis (MCP) protein family.</text>
</comment>
<dbReference type="Pfam" id="PF07700">
    <property type="entry name" value="HNOB"/>
    <property type="match status" value="1"/>
</dbReference>
<name>A0ABN0TAK2_9FIRM</name>
<dbReference type="PRINTS" id="PR00260">
    <property type="entry name" value="CHEMTRNSDUCR"/>
</dbReference>
<dbReference type="InterPro" id="IPR004089">
    <property type="entry name" value="MCPsignal_dom"/>
</dbReference>
<dbReference type="Gene3D" id="3.90.1520.10">
    <property type="entry name" value="H-NOX domain"/>
    <property type="match status" value="1"/>
</dbReference>
<dbReference type="Proteomes" id="UP001500399">
    <property type="component" value="Unassembled WGS sequence"/>
</dbReference>
<evidence type="ECO:0000313" key="7">
    <source>
        <dbReference type="EMBL" id="GAA0216671.1"/>
    </source>
</evidence>
<dbReference type="Pfam" id="PF00015">
    <property type="entry name" value="MCPsignal"/>
    <property type="match status" value="1"/>
</dbReference>
<keyword evidence="1 3" id="KW-0807">Transducer</keyword>
<dbReference type="PROSITE" id="PS50111">
    <property type="entry name" value="CHEMOTAXIS_TRANSDUC_2"/>
    <property type="match status" value="1"/>
</dbReference>
<dbReference type="SMART" id="SM00283">
    <property type="entry name" value="MA"/>
    <property type="match status" value="1"/>
</dbReference>
<sequence length="597" mass="66061">MKGTVVATWISTSRELWGSTLVDGVMQEMGWEPDRLFLPLEDVDDGTIKRLMETLSKANGLSVRDIWYEMGRDNIKSFARVYPSFFANKNLYTFLASTYDIHVEIVKKIAGAKPPQLIMTPISEYEAVFTYDSNRGLLDYFRGLLNGSAEYFKEKLGVEVQEQTATHMKLKLTFEKPIFREKNFGINKLVAFTGSLSGGIGLLTFAGTLILSVLISLGDVSWKTFVLPACGGLFAALGASVLLRPLGAIEKEIDQLVEHKYFDALTLRSGDVFERINDKLIKYRRQMQANFTGFKGTGDELRRYGIDFDGLAENMGSASGDIAGVINEVADGATVGAENTISVADFLNDNMKALQSVVNEQVKNNDELNYAVNNIHEGFSKVRASSTNLNHSMEKFTVVRQEVESLREATEKIMAITGLVTDIAGQTNLLALNAAIEAARAGEQGRGFSVVAEEVRKLAEQSQGHAEVITTDVMAVTRIINEVVASVNEEYEVLERESNQLVRVVEGNNQYIDNIRGVSGSISGIIEQLKTEMTNMEDVLSKVEHIASMAEQNSASTEEVNAAMHTHNLKLQDMMEKIKQFKEVTTAFSADINHYKT</sequence>
<dbReference type="InterPro" id="IPR004090">
    <property type="entry name" value="Chemotax_Me-accpt_rcpt"/>
</dbReference>
<keyword evidence="8" id="KW-1185">Reference proteome</keyword>
<dbReference type="SUPFAM" id="SSF111126">
    <property type="entry name" value="Ligand-binding domain in the NO signalling and Golgi transport"/>
    <property type="match status" value="1"/>
</dbReference>